<keyword evidence="5" id="KW-1185">Reference proteome</keyword>
<evidence type="ECO:0000313" key="3">
    <source>
        <dbReference type="EMBL" id="KAF0684110.1"/>
    </source>
</evidence>
<gene>
    <name evidence="4" type="primary">Aste57867_23897</name>
    <name evidence="3" type="ORF">As57867_023824</name>
    <name evidence="4" type="ORF">ASTE57867_23897</name>
</gene>
<accession>A0A485LPQ6</accession>
<evidence type="ECO:0000313" key="5">
    <source>
        <dbReference type="Proteomes" id="UP000332933"/>
    </source>
</evidence>
<feature type="transmembrane region" description="Helical" evidence="2">
    <location>
        <begin position="6"/>
        <end position="27"/>
    </location>
</feature>
<keyword evidence="2" id="KW-1133">Transmembrane helix</keyword>
<keyword evidence="2" id="KW-0472">Membrane</keyword>
<evidence type="ECO:0000256" key="1">
    <source>
        <dbReference type="SAM" id="MobiDB-lite"/>
    </source>
</evidence>
<dbReference type="AlphaFoldDB" id="A0A485LPQ6"/>
<evidence type="ECO:0000313" key="4">
    <source>
        <dbReference type="EMBL" id="VFU00540.1"/>
    </source>
</evidence>
<protein>
    <submittedName>
        <fullName evidence="4">Aste57867_23897 protein</fullName>
    </submittedName>
</protein>
<feature type="region of interest" description="Disordered" evidence="1">
    <location>
        <begin position="40"/>
        <end position="64"/>
    </location>
</feature>
<dbReference type="Proteomes" id="UP000332933">
    <property type="component" value="Unassembled WGS sequence"/>
</dbReference>
<proteinExistence type="predicted"/>
<dbReference type="EMBL" id="VJMH01007322">
    <property type="protein sequence ID" value="KAF0684110.1"/>
    <property type="molecule type" value="Genomic_DNA"/>
</dbReference>
<evidence type="ECO:0000256" key="2">
    <source>
        <dbReference type="SAM" id="Phobius"/>
    </source>
</evidence>
<sequence>MHEVESAVSVAVGVCLGAIILLVLNYFPGEPFDYSIKEEDEMSPTAAQNGAAQDLDIDDTPDILNELPPPPALRQRQAHLDAIEVEKAARAVRIDKLQSMLGLEEDTIRAMVADAKRDALAGKRPPPPPTNYMAWIDRMVYLTFFILLGYFAWRDYQIDVLALLAHAFPREAATLRQLVSI</sequence>
<organism evidence="4 5">
    <name type="scientific">Aphanomyces stellatus</name>
    <dbReference type="NCBI Taxonomy" id="120398"/>
    <lineage>
        <taxon>Eukaryota</taxon>
        <taxon>Sar</taxon>
        <taxon>Stramenopiles</taxon>
        <taxon>Oomycota</taxon>
        <taxon>Saprolegniomycetes</taxon>
        <taxon>Saprolegniales</taxon>
        <taxon>Verrucalvaceae</taxon>
        <taxon>Aphanomyces</taxon>
    </lineage>
</organism>
<name>A0A485LPQ6_9STRA</name>
<feature type="transmembrane region" description="Helical" evidence="2">
    <location>
        <begin position="132"/>
        <end position="153"/>
    </location>
</feature>
<reference evidence="4 5" key="1">
    <citation type="submission" date="2019-03" db="EMBL/GenBank/DDBJ databases">
        <authorList>
            <person name="Gaulin E."/>
            <person name="Dumas B."/>
        </authorList>
    </citation>
    <scope>NUCLEOTIDE SEQUENCE [LARGE SCALE GENOMIC DNA]</scope>
    <source>
        <strain evidence="4">CBS 568.67</strain>
    </source>
</reference>
<dbReference type="EMBL" id="CAADRA010007348">
    <property type="protein sequence ID" value="VFU00540.1"/>
    <property type="molecule type" value="Genomic_DNA"/>
</dbReference>
<keyword evidence="2" id="KW-0812">Transmembrane</keyword>
<reference evidence="3" key="2">
    <citation type="submission" date="2019-06" db="EMBL/GenBank/DDBJ databases">
        <title>Genomics analysis of Aphanomyces spp. identifies a new class of oomycete effector associated with host adaptation.</title>
        <authorList>
            <person name="Gaulin E."/>
        </authorList>
    </citation>
    <scope>NUCLEOTIDE SEQUENCE</scope>
    <source>
        <strain evidence="3">CBS 578.67</strain>
    </source>
</reference>
<dbReference type="OrthoDB" id="76049at2759"/>